<organism evidence="7 8">
    <name type="scientific">Caldovatus aquaticus</name>
    <dbReference type="NCBI Taxonomy" id="2865671"/>
    <lineage>
        <taxon>Bacteria</taxon>
        <taxon>Pseudomonadati</taxon>
        <taxon>Pseudomonadota</taxon>
        <taxon>Alphaproteobacteria</taxon>
        <taxon>Acetobacterales</taxon>
        <taxon>Roseomonadaceae</taxon>
        <taxon>Caldovatus</taxon>
    </lineage>
</organism>
<accession>A0ABS7F1N6</accession>
<dbReference type="Proteomes" id="UP001519924">
    <property type="component" value="Unassembled WGS sequence"/>
</dbReference>
<feature type="region of interest" description="Disordered" evidence="5">
    <location>
        <begin position="113"/>
        <end position="142"/>
    </location>
</feature>
<evidence type="ECO:0000256" key="3">
    <source>
        <dbReference type="HAMAP-Rule" id="MF_02071"/>
    </source>
</evidence>
<keyword evidence="8" id="KW-1185">Reference proteome</keyword>
<dbReference type="InterPro" id="IPR034718">
    <property type="entry name" value="RlpA"/>
</dbReference>
<dbReference type="SUPFAM" id="SSF50685">
    <property type="entry name" value="Barwin-like endoglucanases"/>
    <property type="match status" value="1"/>
</dbReference>
<protein>
    <recommendedName>
        <fullName evidence="3">Endolytic peptidoglycan transglycosylase RlpA</fullName>
        <ecNumber evidence="3">4.2.2.-</ecNumber>
    </recommendedName>
</protein>
<keyword evidence="2 3" id="KW-0961">Cell wall biogenesis/degradation</keyword>
<dbReference type="Gene3D" id="2.40.40.10">
    <property type="entry name" value="RlpA-like domain"/>
    <property type="match status" value="1"/>
</dbReference>
<dbReference type="EC" id="4.2.2.-" evidence="3"/>
<keyword evidence="1 3" id="KW-0456">Lyase</keyword>
<feature type="region of interest" description="Disordered" evidence="5">
    <location>
        <begin position="1"/>
        <end position="75"/>
    </location>
</feature>
<dbReference type="InterPro" id="IPR012997">
    <property type="entry name" value="RplA"/>
</dbReference>
<dbReference type="HAMAP" id="MF_02071">
    <property type="entry name" value="RlpA"/>
    <property type="match status" value="1"/>
</dbReference>
<gene>
    <name evidence="3" type="primary">rlpA</name>
    <name evidence="7" type="ORF">K1J50_08535</name>
</gene>
<comment type="caution">
    <text evidence="7">The sequence shown here is derived from an EMBL/GenBank/DDBJ whole genome shotgun (WGS) entry which is preliminary data.</text>
</comment>
<evidence type="ECO:0000313" key="8">
    <source>
        <dbReference type="Proteomes" id="UP001519924"/>
    </source>
</evidence>
<comment type="similarity">
    <text evidence="3 4">Belongs to the RlpA family.</text>
</comment>
<feature type="domain" description="RlpA-like protein double-psi beta-barrel" evidence="6">
    <location>
        <begin position="39"/>
        <end position="127"/>
    </location>
</feature>
<proteinExistence type="inferred from homology"/>
<evidence type="ECO:0000256" key="4">
    <source>
        <dbReference type="RuleBase" id="RU003495"/>
    </source>
</evidence>
<dbReference type="EMBL" id="JAHZUY010000016">
    <property type="protein sequence ID" value="MBW8269531.1"/>
    <property type="molecule type" value="Genomic_DNA"/>
</dbReference>
<dbReference type="PANTHER" id="PTHR34183:SF8">
    <property type="entry name" value="ENDOLYTIC PEPTIDOGLYCAN TRANSGLYCOSYLASE RLPA-RELATED"/>
    <property type="match status" value="1"/>
</dbReference>
<dbReference type="NCBIfam" id="TIGR00413">
    <property type="entry name" value="rlpA"/>
    <property type="match status" value="1"/>
</dbReference>
<dbReference type="CDD" id="cd22268">
    <property type="entry name" value="DPBB_RlpA-like"/>
    <property type="match status" value="1"/>
</dbReference>
<feature type="compositionally biased region" description="Low complexity" evidence="5">
    <location>
        <begin position="24"/>
        <end position="42"/>
    </location>
</feature>
<evidence type="ECO:0000256" key="1">
    <source>
        <dbReference type="ARBA" id="ARBA00023239"/>
    </source>
</evidence>
<evidence type="ECO:0000313" key="7">
    <source>
        <dbReference type="EMBL" id="MBW8269531.1"/>
    </source>
</evidence>
<evidence type="ECO:0000256" key="5">
    <source>
        <dbReference type="SAM" id="MobiDB-lite"/>
    </source>
</evidence>
<dbReference type="InterPro" id="IPR036908">
    <property type="entry name" value="RlpA-like_sf"/>
</dbReference>
<dbReference type="Pfam" id="PF03330">
    <property type="entry name" value="DPBB_1"/>
    <property type="match status" value="1"/>
</dbReference>
<sequence>MLALGPAAATAATERQAEVRRPEAGQAAGPAAAARPPQRGEASYYHPRFAGRPMANGEPFDTGSDSAAHRTLPLGTRATVTNLENGRTAEVTIEDRGPYVRGRIIDVSPATAEELGMRRSGTAPVEVRPLEVPGRSEGGERR</sequence>
<dbReference type="InterPro" id="IPR009009">
    <property type="entry name" value="RlpA-like_DPBB"/>
</dbReference>
<evidence type="ECO:0000256" key="2">
    <source>
        <dbReference type="ARBA" id="ARBA00023316"/>
    </source>
</evidence>
<name>A0ABS7F1N6_9PROT</name>
<comment type="function">
    <text evidence="3">Lytic transglycosylase with a strong preference for naked glycan strands that lack stem peptides.</text>
</comment>
<dbReference type="PANTHER" id="PTHR34183">
    <property type="entry name" value="ENDOLYTIC PEPTIDOGLYCAN TRANSGLYCOSYLASE RLPA"/>
    <property type="match status" value="1"/>
</dbReference>
<reference evidence="7 8" key="1">
    <citation type="submission" date="2021-08" db="EMBL/GenBank/DDBJ databases">
        <title>Caldovatus sediminis gen. nov., sp. nov., a moderately thermophilic bacterium isolated from a hot spring.</title>
        <authorList>
            <person name="Hu C.-J."/>
            <person name="Li W.-J."/>
            <person name="Xian W.-D."/>
        </authorList>
    </citation>
    <scope>NUCLEOTIDE SEQUENCE [LARGE SCALE GENOMIC DNA]</scope>
    <source>
        <strain evidence="7 8">SYSU G05006</strain>
    </source>
</reference>
<evidence type="ECO:0000259" key="6">
    <source>
        <dbReference type="Pfam" id="PF03330"/>
    </source>
</evidence>